<evidence type="ECO:0000313" key="3">
    <source>
        <dbReference type="Proteomes" id="UP000184108"/>
    </source>
</evidence>
<dbReference type="InterPro" id="IPR050744">
    <property type="entry name" value="AI-2_Isomerase_LsrG"/>
</dbReference>
<dbReference type="SUPFAM" id="SSF54909">
    <property type="entry name" value="Dimeric alpha+beta barrel"/>
    <property type="match status" value="1"/>
</dbReference>
<protein>
    <submittedName>
        <fullName evidence="2">Quinol monooxygenase YgiN</fullName>
    </submittedName>
</protein>
<reference evidence="3" key="1">
    <citation type="submission" date="2016-11" db="EMBL/GenBank/DDBJ databases">
        <authorList>
            <person name="Varghese N."/>
            <person name="Submissions S."/>
        </authorList>
    </citation>
    <scope>NUCLEOTIDE SEQUENCE [LARGE SCALE GENOMIC DNA]</scope>
    <source>
        <strain evidence="3">YR203</strain>
    </source>
</reference>
<gene>
    <name evidence="2" type="ORF">SAMN02787073_2670</name>
</gene>
<dbReference type="Pfam" id="PF03992">
    <property type="entry name" value="ABM"/>
    <property type="match status" value="1"/>
</dbReference>
<evidence type="ECO:0000259" key="1">
    <source>
        <dbReference type="PROSITE" id="PS51725"/>
    </source>
</evidence>
<accession>A0A1M5DPC9</accession>
<name>A0A1M5DPC9_9FLAO</name>
<keyword evidence="2" id="KW-0503">Monooxygenase</keyword>
<sequence>MINEPFLSTAILNAKEGQKTALKKALLDLIPPTRNEPGCLYYILFEDKNKEDTFYMREAFKDKAAFEYHLETVHFKNFATQMDDLLSEPIQLVEMVQVSDIE</sequence>
<dbReference type="Proteomes" id="UP000184108">
    <property type="component" value="Unassembled WGS sequence"/>
</dbReference>
<dbReference type="Gene3D" id="3.30.70.100">
    <property type="match status" value="1"/>
</dbReference>
<dbReference type="GO" id="GO:0004497">
    <property type="term" value="F:monooxygenase activity"/>
    <property type="evidence" value="ECO:0007669"/>
    <property type="project" value="UniProtKB-KW"/>
</dbReference>
<keyword evidence="2" id="KW-0560">Oxidoreductase</keyword>
<organism evidence="2 3">
    <name type="scientific">Chryseobacterium vrystaatense</name>
    <dbReference type="NCBI Taxonomy" id="307480"/>
    <lineage>
        <taxon>Bacteria</taxon>
        <taxon>Pseudomonadati</taxon>
        <taxon>Bacteroidota</taxon>
        <taxon>Flavobacteriia</taxon>
        <taxon>Flavobacteriales</taxon>
        <taxon>Weeksellaceae</taxon>
        <taxon>Chryseobacterium group</taxon>
        <taxon>Chryseobacterium</taxon>
    </lineage>
</organism>
<dbReference type="InterPro" id="IPR007138">
    <property type="entry name" value="ABM_dom"/>
</dbReference>
<dbReference type="InterPro" id="IPR011008">
    <property type="entry name" value="Dimeric_a/b-barrel"/>
</dbReference>
<dbReference type="AlphaFoldDB" id="A0A1M5DPC9"/>
<dbReference type="PROSITE" id="PS51725">
    <property type="entry name" value="ABM"/>
    <property type="match status" value="1"/>
</dbReference>
<dbReference type="PANTHER" id="PTHR33336">
    <property type="entry name" value="QUINOL MONOOXYGENASE YGIN-RELATED"/>
    <property type="match status" value="1"/>
</dbReference>
<feature type="domain" description="ABM" evidence="1">
    <location>
        <begin position="6"/>
        <end position="95"/>
    </location>
</feature>
<proteinExistence type="predicted"/>
<dbReference type="PANTHER" id="PTHR33336:SF3">
    <property type="entry name" value="ABM DOMAIN-CONTAINING PROTEIN"/>
    <property type="match status" value="1"/>
</dbReference>
<dbReference type="EMBL" id="FQVE01000003">
    <property type="protein sequence ID" value="SHF68755.1"/>
    <property type="molecule type" value="Genomic_DNA"/>
</dbReference>
<dbReference type="RefSeq" id="WP_073174069.1">
    <property type="nucleotide sequence ID" value="NZ_FQVE01000003.1"/>
</dbReference>
<evidence type="ECO:0000313" key="2">
    <source>
        <dbReference type="EMBL" id="SHF68755.1"/>
    </source>
</evidence>